<keyword evidence="6" id="KW-0046">Antibiotic resistance</keyword>
<comment type="subcellular location">
    <subcellularLocation>
        <location evidence="1">Cell membrane</location>
        <topology evidence="1">Peripheral membrane protein</topology>
    </subcellularLocation>
</comment>
<evidence type="ECO:0000256" key="5">
    <source>
        <dbReference type="ARBA" id="ARBA00022840"/>
    </source>
</evidence>
<feature type="domain" description="ABC transporter" evidence="7">
    <location>
        <begin position="8"/>
        <end position="43"/>
    </location>
</feature>
<evidence type="ECO:0000313" key="8">
    <source>
        <dbReference type="EMBL" id="OZG53733.1"/>
    </source>
</evidence>
<dbReference type="SUPFAM" id="SSF52540">
    <property type="entry name" value="P-loop containing nucleoside triphosphate hydrolases"/>
    <property type="match status" value="1"/>
</dbReference>
<evidence type="ECO:0000256" key="4">
    <source>
        <dbReference type="ARBA" id="ARBA00022741"/>
    </source>
</evidence>
<evidence type="ECO:0000313" key="9">
    <source>
        <dbReference type="Proteomes" id="UP000243657"/>
    </source>
</evidence>
<evidence type="ECO:0000256" key="1">
    <source>
        <dbReference type="ARBA" id="ARBA00004202"/>
    </source>
</evidence>
<comment type="similarity">
    <text evidence="2">Belongs to the ABC transporter superfamily.</text>
</comment>
<dbReference type="Pfam" id="PF00005">
    <property type="entry name" value="ABC_tran"/>
    <property type="match status" value="1"/>
</dbReference>
<dbReference type="Gene3D" id="3.40.50.300">
    <property type="entry name" value="P-loop containing nucleotide triphosphate hydrolases"/>
    <property type="match status" value="1"/>
</dbReference>
<evidence type="ECO:0000256" key="2">
    <source>
        <dbReference type="ARBA" id="ARBA00005417"/>
    </source>
</evidence>
<dbReference type="InterPro" id="IPR027417">
    <property type="entry name" value="P-loop_NTPase"/>
</dbReference>
<dbReference type="GO" id="GO:0016887">
    <property type="term" value="F:ATP hydrolysis activity"/>
    <property type="evidence" value="ECO:0007669"/>
    <property type="project" value="InterPro"/>
</dbReference>
<dbReference type="GO" id="GO:0046677">
    <property type="term" value="P:response to antibiotic"/>
    <property type="evidence" value="ECO:0007669"/>
    <property type="project" value="UniProtKB-KW"/>
</dbReference>
<sequence>MLGVDMYLDTIVDNLSGGQRRRLDILCAAIGKPALLVLDEPTSGIDSEGRAVIWDFIRCLRSEGSAILATTHNLSEAEMFADVLMVMKEGKISFEGRVKDVIARLGEYKRINIINPSKRIIMLFEESGLSYKLSGMSITAIGNEVKVNQLCELIRDESDVIDVFLDSARLEDVLTVNTGMEM</sequence>
<dbReference type="GO" id="GO:0005886">
    <property type="term" value="C:plasma membrane"/>
    <property type="evidence" value="ECO:0007669"/>
    <property type="project" value="UniProtKB-SubCell"/>
</dbReference>
<evidence type="ECO:0000256" key="3">
    <source>
        <dbReference type="ARBA" id="ARBA00022448"/>
    </source>
</evidence>
<reference evidence="8 9" key="1">
    <citation type="journal article" date="2017" name="BMC Genomics">
        <title>Comparative genomic and phylogenomic analyses of the Bifidobacteriaceae family.</title>
        <authorList>
            <person name="Lugli G.A."/>
            <person name="Milani C."/>
            <person name="Turroni F."/>
            <person name="Duranti S."/>
            <person name="Mancabelli L."/>
            <person name="Mangifesta M."/>
            <person name="Ferrario C."/>
            <person name="Modesto M."/>
            <person name="Mattarelli P."/>
            <person name="Jiri K."/>
            <person name="van Sinderen D."/>
            <person name="Ventura M."/>
        </authorList>
    </citation>
    <scope>NUCLEOTIDE SEQUENCE [LARGE SCALE GENOMIC DNA]</scope>
    <source>
        <strain evidence="8 9">DSM 24762</strain>
    </source>
</reference>
<dbReference type="Proteomes" id="UP000243657">
    <property type="component" value="Unassembled WGS sequence"/>
</dbReference>
<accession>A0A261F3U9</accession>
<comment type="caution">
    <text evidence="8">The sequence shown here is derived from an EMBL/GenBank/DDBJ whole genome shotgun (WGS) entry which is preliminary data.</text>
</comment>
<keyword evidence="3" id="KW-0813">Transport</keyword>
<keyword evidence="9" id="KW-1185">Reference proteome</keyword>
<evidence type="ECO:0000259" key="7">
    <source>
        <dbReference type="Pfam" id="PF00005"/>
    </source>
</evidence>
<dbReference type="PANTHER" id="PTHR42711:SF5">
    <property type="entry name" value="ABC TRANSPORTER ATP-BINDING PROTEIN NATA"/>
    <property type="match status" value="1"/>
</dbReference>
<keyword evidence="5 8" id="KW-0067">ATP-binding</keyword>
<name>A0A261F3U9_9BIFI</name>
<dbReference type="AlphaFoldDB" id="A0A261F3U9"/>
<proteinExistence type="inferred from homology"/>
<dbReference type="GO" id="GO:0005524">
    <property type="term" value="F:ATP binding"/>
    <property type="evidence" value="ECO:0007669"/>
    <property type="project" value="UniProtKB-KW"/>
</dbReference>
<keyword evidence="4" id="KW-0547">Nucleotide-binding</keyword>
<gene>
    <name evidence="8" type="ORF">ALMA_1298</name>
</gene>
<dbReference type="PANTHER" id="PTHR42711">
    <property type="entry name" value="ABC TRANSPORTER ATP-BINDING PROTEIN"/>
    <property type="match status" value="1"/>
</dbReference>
<evidence type="ECO:0000256" key="6">
    <source>
        <dbReference type="ARBA" id="ARBA00023251"/>
    </source>
</evidence>
<dbReference type="EMBL" id="MWWT01000008">
    <property type="protein sequence ID" value="OZG53733.1"/>
    <property type="molecule type" value="Genomic_DNA"/>
</dbReference>
<organism evidence="8 9">
    <name type="scientific">Alloscardovia macacae</name>
    <dbReference type="NCBI Taxonomy" id="1160091"/>
    <lineage>
        <taxon>Bacteria</taxon>
        <taxon>Bacillati</taxon>
        <taxon>Actinomycetota</taxon>
        <taxon>Actinomycetes</taxon>
        <taxon>Bifidobacteriales</taxon>
        <taxon>Bifidobacteriaceae</taxon>
        <taxon>Alloscardovia</taxon>
    </lineage>
</organism>
<dbReference type="InterPro" id="IPR050763">
    <property type="entry name" value="ABC_transporter_ATP-binding"/>
</dbReference>
<dbReference type="InterPro" id="IPR003439">
    <property type="entry name" value="ABC_transporter-like_ATP-bd"/>
</dbReference>
<protein>
    <submittedName>
        <fullName evidence="8">ABC transporter ATP-binding protein</fullName>
    </submittedName>
</protein>